<dbReference type="InterPro" id="IPR002110">
    <property type="entry name" value="Ankyrin_rpt"/>
</dbReference>
<sequence length="278" mass="30954">MASESISTRIGTSTVASTVAAAANTATNDKGTTTAIESPLLFADDLILVQGMLPYVGVGQYAFIGAVNKKMNQLYKEYCTIELKENPKIVKDFPLIHPFNGSRSAEITDTFCNETFCNQQRAEYWLKENSSDKQPNHDQVCNVIARYGNIMVMKWARQQGFDWRERTCAGAARNGHFELLQWLRENGCPWNGGTCSNAAEGGHLEILKWARENDCPWSTNTCWAAAENGHLEIVKWAHANGCPWNYHTCAVAARNGHLEIVKWARENVVHGMTTCACC</sequence>
<evidence type="ECO:0000313" key="2">
    <source>
        <dbReference type="Proteomes" id="UP001153069"/>
    </source>
</evidence>
<dbReference type="Proteomes" id="UP001153069">
    <property type="component" value="Unassembled WGS sequence"/>
</dbReference>
<accession>A0A9N8EWP3</accession>
<comment type="caution">
    <text evidence="1">The sequence shown here is derived from an EMBL/GenBank/DDBJ whole genome shotgun (WGS) entry which is preliminary data.</text>
</comment>
<protein>
    <submittedName>
        <fullName evidence="1">Ankyrin repeat protein</fullName>
    </submittedName>
</protein>
<dbReference type="PANTHER" id="PTHR46586">
    <property type="entry name" value="ANKYRIN REPEAT-CONTAINING PROTEIN"/>
    <property type="match status" value="1"/>
</dbReference>
<organism evidence="1 2">
    <name type="scientific">Seminavis robusta</name>
    <dbReference type="NCBI Taxonomy" id="568900"/>
    <lineage>
        <taxon>Eukaryota</taxon>
        <taxon>Sar</taxon>
        <taxon>Stramenopiles</taxon>
        <taxon>Ochrophyta</taxon>
        <taxon>Bacillariophyta</taxon>
        <taxon>Bacillariophyceae</taxon>
        <taxon>Bacillariophycidae</taxon>
        <taxon>Naviculales</taxon>
        <taxon>Naviculaceae</taxon>
        <taxon>Seminavis</taxon>
    </lineage>
</organism>
<dbReference type="EMBL" id="CAICTM010002539">
    <property type="protein sequence ID" value="CAB9529552.1"/>
    <property type="molecule type" value="Genomic_DNA"/>
</dbReference>
<keyword evidence="2" id="KW-1185">Reference proteome</keyword>
<dbReference type="SUPFAM" id="SSF140860">
    <property type="entry name" value="Pseudo ankyrin repeat-like"/>
    <property type="match status" value="2"/>
</dbReference>
<reference evidence="1" key="1">
    <citation type="submission" date="2020-06" db="EMBL/GenBank/DDBJ databases">
        <authorList>
            <consortium name="Plant Systems Biology data submission"/>
        </authorList>
    </citation>
    <scope>NUCLEOTIDE SEQUENCE</scope>
    <source>
        <strain evidence="1">D6</strain>
    </source>
</reference>
<dbReference type="Gene3D" id="1.25.40.20">
    <property type="entry name" value="Ankyrin repeat-containing domain"/>
    <property type="match status" value="1"/>
</dbReference>
<dbReference type="InterPro" id="IPR036770">
    <property type="entry name" value="Ankyrin_rpt-contain_sf"/>
</dbReference>
<proteinExistence type="predicted"/>
<dbReference type="Pfam" id="PF13637">
    <property type="entry name" value="Ank_4"/>
    <property type="match status" value="1"/>
</dbReference>
<dbReference type="AlphaFoldDB" id="A0A9N8EWP3"/>
<evidence type="ECO:0000313" key="1">
    <source>
        <dbReference type="EMBL" id="CAB9529552.1"/>
    </source>
</evidence>
<name>A0A9N8EWP3_9STRA</name>
<dbReference type="InterPro" id="IPR052050">
    <property type="entry name" value="SecEffector_AnkRepeat"/>
</dbReference>
<dbReference type="PANTHER" id="PTHR46586:SF3">
    <property type="entry name" value="ANKYRIN REPEAT-CONTAINING PROTEIN"/>
    <property type="match status" value="1"/>
</dbReference>
<gene>
    <name evidence="1" type="ORF">SEMRO_2541_G330670.1</name>
</gene>